<dbReference type="Gene3D" id="3.30.1490.330">
    <property type="match status" value="1"/>
</dbReference>
<keyword evidence="1" id="KW-0436">Ligase</keyword>
<organism evidence="7 8">
    <name type="scientific">[Clostridium] fimetarium</name>
    <dbReference type="NCBI Taxonomy" id="99656"/>
    <lineage>
        <taxon>Bacteria</taxon>
        <taxon>Bacillati</taxon>
        <taxon>Bacillota</taxon>
        <taxon>Clostridia</taxon>
        <taxon>Lachnospirales</taxon>
        <taxon>Lachnospiraceae</taxon>
    </lineage>
</organism>
<dbReference type="GO" id="GO:0016874">
    <property type="term" value="F:ligase activity"/>
    <property type="evidence" value="ECO:0007669"/>
    <property type="project" value="UniProtKB-KW"/>
</dbReference>
<evidence type="ECO:0000256" key="3">
    <source>
        <dbReference type="ARBA" id="ARBA00022741"/>
    </source>
</evidence>
<evidence type="ECO:0000256" key="5">
    <source>
        <dbReference type="ARBA" id="ARBA00022842"/>
    </source>
</evidence>
<dbReference type="GO" id="GO:0046872">
    <property type="term" value="F:metal ion binding"/>
    <property type="evidence" value="ECO:0007669"/>
    <property type="project" value="UniProtKB-KW"/>
</dbReference>
<feature type="domain" description="Glutathionylspermidine synthase pre-ATP-grasp-like" evidence="6">
    <location>
        <begin position="92"/>
        <end position="392"/>
    </location>
</feature>
<dbReference type="SUPFAM" id="SSF52440">
    <property type="entry name" value="PreATP-grasp domain"/>
    <property type="match status" value="1"/>
</dbReference>
<evidence type="ECO:0000256" key="2">
    <source>
        <dbReference type="ARBA" id="ARBA00022723"/>
    </source>
</evidence>
<dbReference type="Proteomes" id="UP000199701">
    <property type="component" value="Unassembled WGS sequence"/>
</dbReference>
<keyword evidence="3" id="KW-0547">Nucleotide-binding</keyword>
<keyword evidence="2" id="KW-0479">Metal-binding</keyword>
<dbReference type="SUPFAM" id="SSF56059">
    <property type="entry name" value="Glutathione synthetase ATP-binding domain-like"/>
    <property type="match status" value="2"/>
</dbReference>
<dbReference type="Pfam" id="PF03738">
    <property type="entry name" value="GSP_synth"/>
    <property type="match status" value="2"/>
</dbReference>
<keyword evidence="8" id="KW-1185">Reference proteome</keyword>
<keyword evidence="5" id="KW-0460">Magnesium</keyword>
<feature type="domain" description="Glutathionylspermidine synthase pre-ATP-grasp-like" evidence="6">
    <location>
        <begin position="458"/>
        <end position="819"/>
    </location>
</feature>
<evidence type="ECO:0000256" key="4">
    <source>
        <dbReference type="ARBA" id="ARBA00022840"/>
    </source>
</evidence>
<reference evidence="7 8" key="1">
    <citation type="submission" date="2016-10" db="EMBL/GenBank/DDBJ databases">
        <authorList>
            <person name="de Groot N.N."/>
        </authorList>
    </citation>
    <scope>NUCLEOTIDE SEQUENCE [LARGE SCALE GENOMIC DNA]</scope>
    <source>
        <strain evidence="7 8">DSM 9179</strain>
    </source>
</reference>
<dbReference type="InterPro" id="IPR016185">
    <property type="entry name" value="PreATP-grasp_dom_sf"/>
</dbReference>
<dbReference type="AlphaFoldDB" id="A0A1I0MG27"/>
<dbReference type="STRING" id="99656.SAMN05421659_101488"/>
<evidence type="ECO:0000313" key="8">
    <source>
        <dbReference type="Proteomes" id="UP000199701"/>
    </source>
</evidence>
<gene>
    <name evidence="7" type="ORF">SAMN05421659_101488</name>
</gene>
<evidence type="ECO:0000259" key="6">
    <source>
        <dbReference type="Pfam" id="PF03738"/>
    </source>
</evidence>
<dbReference type="OrthoDB" id="9765517at2"/>
<protein>
    <submittedName>
        <fullName evidence="7">Glutathionylspermidine synthase</fullName>
    </submittedName>
</protein>
<dbReference type="RefSeq" id="WP_092450169.1">
    <property type="nucleotide sequence ID" value="NZ_FOJI01000001.1"/>
</dbReference>
<dbReference type="EMBL" id="FOJI01000001">
    <property type="protein sequence ID" value="SEV87209.1"/>
    <property type="molecule type" value="Genomic_DNA"/>
</dbReference>
<proteinExistence type="predicted"/>
<sequence>MIANQRLLTEKILFDYYMISSIRENEIHSPFPFYLDKELFEAMVSSAEILNSVVCRIISKKFKNPDNLPFVMGKFTLDKEILSMQCPISPFFWVRYDAFVRADGGIFFSEFNYDKPCAQREIAISDMMSPHNNPSANFRNAFYENFKSLTKNAFATNPKPTVAILVSPHHNEEIHLAYFYMDLLKGLNLEFVIASTDNIYVKDNKAFAFDKEIDVLLRQFPTEYLYEIKDIKEMLMLFEEGKLLIINDPRAIIAQTKSLFAYLWQLVELDDDFLTQLEKDTIKNTIPYTTLFDKSKIDDLILNKNKYVIKAVYGRYSEQVYIGNMLSDEDWRLIINDVCESEDLHIIQEFCPIKKDKVLRFNGENFENKTAFGNFGIYLSNNKYSGSCIRWSPNYLSDDEHVWVSPVGVSDRNIHISKIVEAHDYDSIFCKINDIAAFQYGFTGGYTGFQQSFSLDALVLEENTFNEIKDATNQLANLFYKTTKHVQENSAILCPVLGIAEELIPLVSKQEQNTLSFLGRFDFVFDNIGRLKLLEFNAETPAGIIESIGLNSLIKDILKIPYRNPNENMTEQLQAQLNRIINIYKKNKQIHNIGFASLAYPEDFYNTKFLFDILNEGDENFIYGEISGLHIKNDKLNLYEQPLDAIYRYYPLDWFFTDENYEGFGEIMKENTQCINEPSTFISQSKAFFALIWELYKDGFYNEAENELILKYIPYTSLNPDDFHNGDYCAKPYFDREGNGVTLSISEEDKDFIEDEMIFQERIPIQTVSLDIHTTMSVTQEVLYPVLGAYVIGTEFGGIYTRAGGAVTDANAIYIPTYIKEKGEL</sequence>
<dbReference type="InterPro" id="IPR005494">
    <property type="entry name" value="GSPS_pre-ATP-grasp-like_dom"/>
</dbReference>
<keyword evidence="4" id="KW-0067">ATP-binding</keyword>
<evidence type="ECO:0000313" key="7">
    <source>
        <dbReference type="EMBL" id="SEV87209.1"/>
    </source>
</evidence>
<name>A0A1I0MG27_9FIRM</name>
<dbReference type="GO" id="GO:0005524">
    <property type="term" value="F:ATP binding"/>
    <property type="evidence" value="ECO:0007669"/>
    <property type="project" value="UniProtKB-KW"/>
</dbReference>
<evidence type="ECO:0000256" key="1">
    <source>
        <dbReference type="ARBA" id="ARBA00022598"/>
    </source>
</evidence>
<accession>A0A1I0MG27</accession>